<evidence type="ECO:0000313" key="2">
    <source>
        <dbReference type="EMBL" id="CAL4779361.1"/>
    </source>
</evidence>
<dbReference type="OrthoDB" id="406687at2759"/>
<dbReference type="AlphaFoldDB" id="A0A9P1CI22"/>
<dbReference type="EMBL" id="CAMXCT020001668">
    <property type="protein sequence ID" value="CAL1145424.1"/>
    <property type="molecule type" value="Genomic_DNA"/>
</dbReference>
<reference evidence="2 3" key="2">
    <citation type="submission" date="2024-05" db="EMBL/GenBank/DDBJ databases">
        <authorList>
            <person name="Chen Y."/>
            <person name="Shah S."/>
            <person name="Dougan E. K."/>
            <person name="Thang M."/>
            <person name="Chan C."/>
        </authorList>
    </citation>
    <scope>NUCLEOTIDE SEQUENCE [LARGE SCALE GENOMIC DNA]</scope>
</reference>
<dbReference type="EMBL" id="CAMXCT010001668">
    <property type="protein sequence ID" value="CAI3992049.1"/>
    <property type="molecule type" value="Genomic_DNA"/>
</dbReference>
<proteinExistence type="predicted"/>
<dbReference type="Proteomes" id="UP001152797">
    <property type="component" value="Unassembled WGS sequence"/>
</dbReference>
<keyword evidence="3" id="KW-1185">Reference proteome</keyword>
<reference evidence="1" key="1">
    <citation type="submission" date="2022-10" db="EMBL/GenBank/DDBJ databases">
        <authorList>
            <person name="Chen Y."/>
            <person name="Dougan E. K."/>
            <person name="Chan C."/>
            <person name="Rhodes N."/>
            <person name="Thang M."/>
        </authorList>
    </citation>
    <scope>NUCLEOTIDE SEQUENCE</scope>
</reference>
<name>A0A9P1CI22_9DINO</name>
<sequence length="76" mass="9053">MRASCCPQISPWSKYLLIQFTKLVDVYDAERRHVGYFYDINLFIIMRFGFSDAKGRIWFEARYASFLSRFKPIIAS</sequence>
<comment type="caution">
    <text evidence="1">The sequence shown here is derived from an EMBL/GenBank/DDBJ whole genome shotgun (WGS) entry which is preliminary data.</text>
</comment>
<protein>
    <submittedName>
        <fullName evidence="1">Uncharacterized protein</fullName>
    </submittedName>
</protein>
<accession>A0A9P1CI22</accession>
<dbReference type="EMBL" id="CAMXCT030001668">
    <property type="protein sequence ID" value="CAL4779361.1"/>
    <property type="molecule type" value="Genomic_DNA"/>
</dbReference>
<evidence type="ECO:0000313" key="1">
    <source>
        <dbReference type="EMBL" id="CAI3992049.1"/>
    </source>
</evidence>
<organism evidence="1">
    <name type="scientific">Cladocopium goreaui</name>
    <dbReference type="NCBI Taxonomy" id="2562237"/>
    <lineage>
        <taxon>Eukaryota</taxon>
        <taxon>Sar</taxon>
        <taxon>Alveolata</taxon>
        <taxon>Dinophyceae</taxon>
        <taxon>Suessiales</taxon>
        <taxon>Symbiodiniaceae</taxon>
        <taxon>Cladocopium</taxon>
    </lineage>
</organism>
<evidence type="ECO:0000313" key="3">
    <source>
        <dbReference type="Proteomes" id="UP001152797"/>
    </source>
</evidence>
<gene>
    <name evidence="1" type="ORF">C1SCF055_LOCUS18904</name>
</gene>